<reference evidence="6 7" key="1">
    <citation type="submission" date="2020-02" db="EMBL/GenBank/DDBJ databases">
        <authorList>
            <person name="Hogendoorn C."/>
        </authorList>
    </citation>
    <scope>NUCLEOTIDE SEQUENCE [LARGE SCALE GENOMIC DNA]</scope>
    <source>
        <strain evidence="6">METHB21</strain>
    </source>
</reference>
<evidence type="ECO:0000313" key="7">
    <source>
        <dbReference type="Proteomes" id="UP000494216"/>
    </source>
</evidence>
<dbReference type="Gene3D" id="1.10.150.130">
    <property type="match status" value="1"/>
</dbReference>
<dbReference type="AlphaFoldDB" id="A0A8S0XSD8"/>
<dbReference type="GO" id="GO:0003677">
    <property type="term" value="F:DNA binding"/>
    <property type="evidence" value="ECO:0007669"/>
    <property type="project" value="UniProtKB-KW"/>
</dbReference>
<dbReference type="Gene3D" id="1.10.443.10">
    <property type="entry name" value="Intergrase catalytic core"/>
    <property type="match status" value="1"/>
</dbReference>
<evidence type="ECO:0000313" key="6">
    <source>
        <dbReference type="EMBL" id="CAA9890682.1"/>
    </source>
</evidence>
<dbReference type="PANTHER" id="PTHR30629">
    <property type="entry name" value="PROPHAGE INTEGRASE"/>
    <property type="match status" value="1"/>
</dbReference>
<dbReference type="RefSeq" id="WP_174625605.1">
    <property type="nucleotide sequence ID" value="NZ_CADCXN010000055.1"/>
</dbReference>
<gene>
    <name evidence="6" type="ORF">METHB2_270012</name>
</gene>
<dbReference type="InterPro" id="IPR050808">
    <property type="entry name" value="Phage_Integrase"/>
</dbReference>
<dbReference type="SUPFAM" id="SSF56349">
    <property type="entry name" value="DNA breaking-rejoining enzymes"/>
    <property type="match status" value="1"/>
</dbReference>
<protein>
    <submittedName>
        <fullName evidence="6">Alpha/beta hydrolase</fullName>
    </submittedName>
</protein>
<accession>A0A8S0XSD8</accession>
<dbReference type="PROSITE" id="PS51898">
    <property type="entry name" value="TYR_RECOMBINASE"/>
    <property type="match status" value="1"/>
</dbReference>
<name>A0A8S0XSD8_9GAMM</name>
<dbReference type="InterPro" id="IPR038488">
    <property type="entry name" value="Integrase_DNA-bd_sf"/>
</dbReference>
<dbReference type="Pfam" id="PF00589">
    <property type="entry name" value="Phage_integrase"/>
    <property type="match status" value="1"/>
</dbReference>
<keyword evidence="6" id="KW-0378">Hydrolase</keyword>
<comment type="caution">
    <text evidence="6">The sequence shown here is derived from an EMBL/GenBank/DDBJ whole genome shotgun (WGS) entry which is preliminary data.</text>
</comment>
<dbReference type="Pfam" id="PF13356">
    <property type="entry name" value="Arm-DNA-bind_3"/>
    <property type="match status" value="1"/>
</dbReference>
<dbReference type="InterPro" id="IPR013762">
    <property type="entry name" value="Integrase-like_cat_sf"/>
</dbReference>
<comment type="similarity">
    <text evidence="1">Belongs to the 'phage' integrase family.</text>
</comment>
<sequence>MHFDSRTAKALQPGQHITFTDYPGLRLSASAKLRTWIYRYRSSVDGRIRQVAIGHWPAMSFPAAIVSWEALKNQRDSGSDPVLSAKQEKIEAKAFIEKERAEKAESAYTVRVLCDEYLAGHIYRHRAKKGATEITRMFDTMLGSLEKLSATAITRAMSFDLIQRHAAKSPVQARKLRCELGAAWDYAMDAGRLPETAVNWWRLILRGKIQSKGKAIAGEKIGTVKRVLSEDEVGELIAWLPNFPLLIADVLTLYLWTGARGAEIVGMTGAEITEENGVWWTIPKSRTKNARHEGAADQRVPLYGRGLAVVLRRKRLYGGGVLFPSRQKAGHVDQKTIQQQVHYRQPYCPTRPEMTRSRLTVTHWAPHDLRRTSRTLLAKLGCPDAVGEMILGHMLPGVVGTYNRHQYDGEKLKWLLTLSEHLEVLAKRFEN</sequence>
<dbReference type="GO" id="GO:0006310">
    <property type="term" value="P:DNA recombination"/>
    <property type="evidence" value="ECO:0007669"/>
    <property type="project" value="UniProtKB-KW"/>
</dbReference>
<evidence type="ECO:0000259" key="5">
    <source>
        <dbReference type="PROSITE" id="PS51898"/>
    </source>
</evidence>
<keyword evidence="4" id="KW-0233">DNA recombination</keyword>
<evidence type="ECO:0000256" key="2">
    <source>
        <dbReference type="ARBA" id="ARBA00022908"/>
    </source>
</evidence>
<keyword evidence="3" id="KW-0238">DNA-binding</keyword>
<evidence type="ECO:0000256" key="1">
    <source>
        <dbReference type="ARBA" id="ARBA00008857"/>
    </source>
</evidence>
<dbReference type="GO" id="GO:0016787">
    <property type="term" value="F:hydrolase activity"/>
    <property type="evidence" value="ECO:0007669"/>
    <property type="project" value="UniProtKB-KW"/>
</dbReference>
<dbReference type="PANTHER" id="PTHR30629:SF2">
    <property type="entry name" value="PROPHAGE INTEGRASE INTS-RELATED"/>
    <property type="match status" value="1"/>
</dbReference>
<dbReference type="EMBL" id="CADCXN010000055">
    <property type="protein sequence ID" value="CAA9890682.1"/>
    <property type="molecule type" value="Genomic_DNA"/>
</dbReference>
<proteinExistence type="inferred from homology"/>
<feature type="domain" description="Tyr recombinase" evidence="5">
    <location>
        <begin position="223"/>
        <end position="417"/>
    </location>
</feature>
<dbReference type="Proteomes" id="UP000494216">
    <property type="component" value="Unassembled WGS sequence"/>
</dbReference>
<organism evidence="6 7">
    <name type="scientific">Candidatus Methylobacter favarea</name>
    <dbReference type="NCBI Taxonomy" id="2707345"/>
    <lineage>
        <taxon>Bacteria</taxon>
        <taxon>Pseudomonadati</taxon>
        <taxon>Pseudomonadota</taxon>
        <taxon>Gammaproteobacteria</taxon>
        <taxon>Methylococcales</taxon>
        <taxon>Methylococcaceae</taxon>
        <taxon>Methylobacter</taxon>
    </lineage>
</organism>
<dbReference type="Gene3D" id="3.30.160.390">
    <property type="entry name" value="Integrase, DNA-binding domain"/>
    <property type="match status" value="1"/>
</dbReference>
<dbReference type="GO" id="GO:0015074">
    <property type="term" value="P:DNA integration"/>
    <property type="evidence" value="ECO:0007669"/>
    <property type="project" value="UniProtKB-KW"/>
</dbReference>
<dbReference type="InterPro" id="IPR025166">
    <property type="entry name" value="Integrase_DNA_bind_dom"/>
</dbReference>
<dbReference type="InterPro" id="IPR011010">
    <property type="entry name" value="DNA_brk_join_enz"/>
</dbReference>
<dbReference type="InterPro" id="IPR002104">
    <property type="entry name" value="Integrase_catalytic"/>
</dbReference>
<keyword evidence="2" id="KW-0229">DNA integration</keyword>
<evidence type="ECO:0000256" key="4">
    <source>
        <dbReference type="ARBA" id="ARBA00023172"/>
    </source>
</evidence>
<keyword evidence="7" id="KW-1185">Reference proteome</keyword>
<evidence type="ECO:0000256" key="3">
    <source>
        <dbReference type="ARBA" id="ARBA00023125"/>
    </source>
</evidence>
<dbReference type="InterPro" id="IPR010998">
    <property type="entry name" value="Integrase_recombinase_N"/>
</dbReference>